<dbReference type="EMBL" id="PFED01000205">
    <property type="protein sequence ID" value="PJE62437.1"/>
    <property type="molecule type" value="Genomic_DNA"/>
</dbReference>
<dbReference type="InterPro" id="IPR010390">
    <property type="entry name" value="ABC-2_transporter-like"/>
</dbReference>
<dbReference type="Pfam" id="PF06182">
    <property type="entry name" value="ABC2_membrane_6"/>
    <property type="match status" value="1"/>
</dbReference>
<feature type="transmembrane region" description="Helical" evidence="1">
    <location>
        <begin position="151"/>
        <end position="171"/>
    </location>
</feature>
<evidence type="ECO:0000313" key="2">
    <source>
        <dbReference type="EMBL" id="PJE62437.1"/>
    </source>
</evidence>
<dbReference type="Proteomes" id="UP000229554">
    <property type="component" value="Unassembled WGS sequence"/>
</dbReference>
<name>A0A2M8KR91_9BACT</name>
<protein>
    <recommendedName>
        <fullName evidence="4">ABC transporter permease</fullName>
    </recommendedName>
</protein>
<evidence type="ECO:0000313" key="3">
    <source>
        <dbReference type="Proteomes" id="UP000229554"/>
    </source>
</evidence>
<proteinExistence type="predicted"/>
<sequence>FGYSKQYMMSYILGVTVVSAITTTMRTTDIAGDVLKGTVVNYLIKPISFFKYLLAKEAADKLIHVPLAIFEIGLLLVFFHPLLYIPSNIPLYLLFFLSVSMGWCISFFISLSLSFIAFWTTEIWAPRFIFTVVVSFVAGSLFPLDILPKPLYIVLLATPFPYFFYAPTAIVLGKAPWTLLIGSGIWLIISFTLARFIWQKGIKEFSFYGI</sequence>
<reference evidence="3" key="1">
    <citation type="submission" date="2017-09" db="EMBL/GenBank/DDBJ databases">
        <title>Depth-based differentiation of microbial function through sediment-hosted aquifers and enrichment of novel symbionts in the deep terrestrial subsurface.</title>
        <authorList>
            <person name="Probst A.J."/>
            <person name="Ladd B."/>
            <person name="Jarett J.K."/>
            <person name="Geller-Mcgrath D.E."/>
            <person name="Sieber C.M.K."/>
            <person name="Emerson J.B."/>
            <person name="Anantharaman K."/>
            <person name="Thomas B.C."/>
            <person name="Malmstrom R."/>
            <person name="Stieglmeier M."/>
            <person name="Klingl A."/>
            <person name="Woyke T."/>
            <person name="Ryan C.M."/>
            <person name="Banfield J.F."/>
        </authorList>
    </citation>
    <scope>NUCLEOTIDE SEQUENCE [LARGE SCALE GENOMIC DNA]</scope>
</reference>
<evidence type="ECO:0000256" key="1">
    <source>
        <dbReference type="SAM" id="Phobius"/>
    </source>
</evidence>
<organism evidence="2 3">
    <name type="scientific">Candidatus Roizmanbacteria bacterium CG10_big_fil_rev_8_21_14_0_10_39_6</name>
    <dbReference type="NCBI Taxonomy" id="1974853"/>
    <lineage>
        <taxon>Bacteria</taxon>
        <taxon>Candidatus Roizmaniibacteriota</taxon>
    </lineage>
</organism>
<feature type="transmembrane region" description="Helical" evidence="1">
    <location>
        <begin position="91"/>
        <end position="118"/>
    </location>
</feature>
<keyword evidence="1" id="KW-0812">Transmembrane</keyword>
<keyword evidence="1" id="KW-1133">Transmembrane helix</keyword>
<keyword evidence="1" id="KW-0472">Membrane</keyword>
<evidence type="ECO:0008006" key="4">
    <source>
        <dbReference type="Google" id="ProtNLM"/>
    </source>
</evidence>
<feature type="transmembrane region" description="Helical" evidence="1">
    <location>
        <begin position="177"/>
        <end position="198"/>
    </location>
</feature>
<accession>A0A2M8KR91</accession>
<feature type="transmembrane region" description="Helical" evidence="1">
    <location>
        <begin position="7"/>
        <end position="25"/>
    </location>
</feature>
<dbReference type="PANTHER" id="PTHR36832:SF1">
    <property type="entry name" value="SLR1174 PROTEIN"/>
    <property type="match status" value="1"/>
</dbReference>
<feature type="transmembrane region" description="Helical" evidence="1">
    <location>
        <begin position="62"/>
        <end position="84"/>
    </location>
</feature>
<feature type="non-terminal residue" evidence="2">
    <location>
        <position position="1"/>
    </location>
</feature>
<comment type="caution">
    <text evidence="2">The sequence shown here is derived from an EMBL/GenBank/DDBJ whole genome shotgun (WGS) entry which is preliminary data.</text>
</comment>
<feature type="transmembrane region" description="Helical" evidence="1">
    <location>
        <begin position="124"/>
        <end position="144"/>
    </location>
</feature>
<gene>
    <name evidence="2" type="ORF">COU88_05010</name>
</gene>
<dbReference type="AlphaFoldDB" id="A0A2M8KR91"/>
<dbReference type="PANTHER" id="PTHR36832">
    <property type="entry name" value="SLR1174 PROTEIN-RELATED"/>
    <property type="match status" value="1"/>
</dbReference>